<organism evidence="1">
    <name type="scientific">marine metagenome</name>
    <dbReference type="NCBI Taxonomy" id="408172"/>
    <lineage>
        <taxon>unclassified sequences</taxon>
        <taxon>metagenomes</taxon>
        <taxon>ecological metagenomes</taxon>
    </lineage>
</organism>
<proteinExistence type="predicted"/>
<dbReference type="AlphaFoldDB" id="A0A382UFM0"/>
<name>A0A382UFM0_9ZZZZ</name>
<feature type="non-terminal residue" evidence="1">
    <location>
        <position position="1"/>
    </location>
</feature>
<protein>
    <submittedName>
        <fullName evidence="1">Uncharacterized protein</fullName>
    </submittedName>
</protein>
<evidence type="ECO:0000313" key="1">
    <source>
        <dbReference type="EMBL" id="SVD32922.1"/>
    </source>
</evidence>
<reference evidence="1" key="1">
    <citation type="submission" date="2018-05" db="EMBL/GenBank/DDBJ databases">
        <authorList>
            <person name="Lanie J.A."/>
            <person name="Ng W.-L."/>
            <person name="Kazmierczak K.M."/>
            <person name="Andrzejewski T.M."/>
            <person name="Davidsen T.M."/>
            <person name="Wayne K.J."/>
            <person name="Tettelin H."/>
            <person name="Glass J.I."/>
            <person name="Rusch D."/>
            <person name="Podicherti R."/>
            <person name="Tsui H.-C.T."/>
            <person name="Winkler M.E."/>
        </authorList>
    </citation>
    <scope>NUCLEOTIDE SEQUENCE</scope>
</reference>
<accession>A0A382UFM0</accession>
<dbReference type="EMBL" id="UINC01143789">
    <property type="protein sequence ID" value="SVD32922.1"/>
    <property type="molecule type" value="Genomic_DNA"/>
</dbReference>
<gene>
    <name evidence="1" type="ORF">METZ01_LOCUS385776</name>
</gene>
<sequence length="49" mass="5519">VSGVYECFGTFLLSTADTSNFPIIFMTNQYFMRHPAGLRGWVSRTNGDL</sequence>